<evidence type="ECO:0000256" key="1">
    <source>
        <dbReference type="SAM" id="MobiDB-lite"/>
    </source>
</evidence>
<name>A0A2K1J7D1_PHYPA</name>
<dbReference type="Proteomes" id="UP000006727">
    <property type="component" value="Chromosome 16"/>
</dbReference>
<dbReference type="EMBL" id="ABEU02000016">
    <property type="protein sequence ID" value="PNR37431.1"/>
    <property type="molecule type" value="Genomic_DNA"/>
</dbReference>
<proteinExistence type="predicted"/>
<accession>A0A2K1J7D1</accession>
<keyword evidence="4" id="KW-1185">Reference proteome</keyword>
<reference evidence="2 4" key="1">
    <citation type="journal article" date="2008" name="Science">
        <title>The Physcomitrella genome reveals evolutionary insights into the conquest of land by plants.</title>
        <authorList>
            <person name="Rensing S."/>
            <person name="Lang D."/>
            <person name="Zimmer A."/>
            <person name="Terry A."/>
            <person name="Salamov A."/>
            <person name="Shapiro H."/>
            <person name="Nishiyama T."/>
            <person name="Perroud P.-F."/>
            <person name="Lindquist E."/>
            <person name="Kamisugi Y."/>
            <person name="Tanahashi T."/>
            <person name="Sakakibara K."/>
            <person name="Fujita T."/>
            <person name="Oishi K."/>
            <person name="Shin-I T."/>
            <person name="Kuroki Y."/>
            <person name="Toyoda A."/>
            <person name="Suzuki Y."/>
            <person name="Hashimoto A."/>
            <person name="Yamaguchi K."/>
            <person name="Sugano A."/>
            <person name="Kohara Y."/>
            <person name="Fujiyama A."/>
            <person name="Anterola A."/>
            <person name="Aoki S."/>
            <person name="Ashton N."/>
            <person name="Barbazuk W.B."/>
            <person name="Barker E."/>
            <person name="Bennetzen J."/>
            <person name="Bezanilla M."/>
            <person name="Blankenship R."/>
            <person name="Cho S.H."/>
            <person name="Dutcher S."/>
            <person name="Estelle M."/>
            <person name="Fawcett J.A."/>
            <person name="Gundlach H."/>
            <person name="Hanada K."/>
            <person name="Heyl A."/>
            <person name="Hicks K.A."/>
            <person name="Hugh J."/>
            <person name="Lohr M."/>
            <person name="Mayer K."/>
            <person name="Melkozernov A."/>
            <person name="Murata T."/>
            <person name="Nelson D."/>
            <person name="Pils B."/>
            <person name="Prigge M."/>
            <person name="Reiss B."/>
            <person name="Renner T."/>
            <person name="Rombauts S."/>
            <person name="Rushton P."/>
            <person name="Sanderfoot A."/>
            <person name="Schween G."/>
            <person name="Shiu S.-H."/>
            <person name="Stueber K."/>
            <person name="Theodoulou F.L."/>
            <person name="Tu H."/>
            <person name="Van de Peer Y."/>
            <person name="Verrier P.J."/>
            <person name="Waters E."/>
            <person name="Wood A."/>
            <person name="Yang L."/>
            <person name="Cove D."/>
            <person name="Cuming A."/>
            <person name="Hasebe M."/>
            <person name="Lucas S."/>
            <person name="Mishler D.B."/>
            <person name="Reski R."/>
            <person name="Grigoriev I."/>
            <person name="Quatrano R.S."/>
            <person name="Boore J.L."/>
        </authorList>
    </citation>
    <scope>NUCLEOTIDE SEQUENCE [LARGE SCALE GENOMIC DNA]</scope>
    <source>
        <strain evidence="3 4">cv. Gransden 2004</strain>
    </source>
</reference>
<feature type="compositionally biased region" description="Polar residues" evidence="1">
    <location>
        <begin position="1"/>
        <end position="25"/>
    </location>
</feature>
<dbReference type="Gramene" id="Pp3c16_6088V3.1">
    <property type="protein sequence ID" value="Pp3c16_6088V3.1"/>
    <property type="gene ID" value="Pp3c16_6088"/>
</dbReference>
<reference evidence="3" key="3">
    <citation type="submission" date="2020-12" db="UniProtKB">
        <authorList>
            <consortium name="EnsemblPlants"/>
        </authorList>
    </citation>
    <scope>IDENTIFICATION</scope>
</reference>
<gene>
    <name evidence="2" type="ORF">PHYPA_020540</name>
</gene>
<feature type="compositionally biased region" description="Basic and acidic residues" evidence="1">
    <location>
        <begin position="31"/>
        <end position="42"/>
    </location>
</feature>
<feature type="region of interest" description="Disordered" evidence="1">
    <location>
        <begin position="1"/>
        <end position="42"/>
    </location>
</feature>
<evidence type="ECO:0000313" key="4">
    <source>
        <dbReference type="Proteomes" id="UP000006727"/>
    </source>
</evidence>
<dbReference type="AlphaFoldDB" id="A0A2K1J7D1"/>
<evidence type="ECO:0000313" key="3">
    <source>
        <dbReference type="EnsemblPlants" id="Pp3c16_6088V3.1"/>
    </source>
</evidence>
<reference evidence="2 4" key="2">
    <citation type="journal article" date="2018" name="Plant J.">
        <title>The Physcomitrella patens chromosome-scale assembly reveals moss genome structure and evolution.</title>
        <authorList>
            <person name="Lang D."/>
            <person name="Ullrich K.K."/>
            <person name="Murat F."/>
            <person name="Fuchs J."/>
            <person name="Jenkins J."/>
            <person name="Haas F.B."/>
            <person name="Piednoel M."/>
            <person name="Gundlach H."/>
            <person name="Van Bel M."/>
            <person name="Meyberg R."/>
            <person name="Vives C."/>
            <person name="Morata J."/>
            <person name="Symeonidi A."/>
            <person name="Hiss M."/>
            <person name="Muchero W."/>
            <person name="Kamisugi Y."/>
            <person name="Saleh O."/>
            <person name="Blanc G."/>
            <person name="Decker E.L."/>
            <person name="van Gessel N."/>
            <person name="Grimwood J."/>
            <person name="Hayes R.D."/>
            <person name="Graham S.W."/>
            <person name="Gunter L.E."/>
            <person name="McDaniel S.F."/>
            <person name="Hoernstein S.N.W."/>
            <person name="Larsson A."/>
            <person name="Li F.W."/>
            <person name="Perroud P.F."/>
            <person name="Phillips J."/>
            <person name="Ranjan P."/>
            <person name="Rokshar D.S."/>
            <person name="Rothfels C.J."/>
            <person name="Schneider L."/>
            <person name="Shu S."/>
            <person name="Stevenson D.W."/>
            <person name="Thummler F."/>
            <person name="Tillich M."/>
            <person name="Villarreal Aguilar J.C."/>
            <person name="Widiez T."/>
            <person name="Wong G.K."/>
            <person name="Wymore A."/>
            <person name="Zhang Y."/>
            <person name="Zimmer A.D."/>
            <person name="Quatrano R.S."/>
            <person name="Mayer K.F.X."/>
            <person name="Goodstein D."/>
            <person name="Casacuberta J.M."/>
            <person name="Vandepoele K."/>
            <person name="Reski R."/>
            <person name="Cuming A.C."/>
            <person name="Tuskan G.A."/>
            <person name="Maumus F."/>
            <person name="Salse J."/>
            <person name="Schmutz J."/>
            <person name="Rensing S.A."/>
        </authorList>
    </citation>
    <scope>NUCLEOTIDE SEQUENCE [LARGE SCALE GENOMIC DNA]</scope>
    <source>
        <strain evidence="3 4">cv. Gransden 2004</strain>
    </source>
</reference>
<evidence type="ECO:0000313" key="2">
    <source>
        <dbReference type="EMBL" id="PNR37431.1"/>
    </source>
</evidence>
<sequence length="42" mass="4713">MPTNQAVGNTKDYNQYSDLNETDMQGGQEPLKNECIHEIGTK</sequence>
<protein>
    <submittedName>
        <fullName evidence="2 3">Uncharacterized protein</fullName>
    </submittedName>
</protein>
<dbReference type="EnsemblPlants" id="Pp3c16_6088V3.1">
    <property type="protein sequence ID" value="Pp3c16_6088V3.1"/>
    <property type="gene ID" value="Pp3c16_6088"/>
</dbReference>
<organism evidence="2">
    <name type="scientific">Physcomitrium patens</name>
    <name type="common">Spreading-leaved earth moss</name>
    <name type="synonym">Physcomitrella patens</name>
    <dbReference type="NCBI Taxonomy" id="3218"/>
    <lineage>
        <taxon>Eukaryota</taxon>
        <taxon>Viridiplantae</taxon>
        <taxon>Streptophyta</taxon>
        <taxon>Embryophyta</taxon>
        <taxon>Bryophyta</taxon>
        <taxon>Bryophytina</taxon>
        <taxon>Bryopsida</taxon>
        <taxon>Funariidae</taxon>
        <taxon>Funariales</taxon>
        <taxon>Funariaceae</taxon>
        <taxon>Physcomitrium</taxon>
    </lineage>
</organism>